<keyword evidence="3" id="KW-1185">Reference proteome</keyword>
<dbReference type="InterPro" id="IPR010753">
    <property type="entry name" value="DUF1330"/>
</dbReference>
<feature type="domain" description="DUF1330" evidence="1">
    <location>
        <begin position="102"/>
        <end position="194"/>
    </location>
</feature>
<protein>
    <submittedName>
        <fullName evidence="2">DUF1330 domain-containing protein</fullName>
    </submittedName>
</protein>
<dbReference type="EMBL" id="VDUZ01000007">
    <property type="protein sequence ID" value="TXL78144.1"/>
    <property type="molecule type" value="Genomic_DNA"/>
</dbReference>
<evidence type="ECO:0000313" key="3">
    <source>
        <dbReference type="Proteomes" id="UP000321638"/>
    </source>
</evidence>
<dbReference type="OrthoDB" id="9806380at2"/>
<feature type="domain" description="DUF1330" evidence="1">
    <location>
        <begin position="3"/>
        <end position="94"/>
    </location>
</feature>
<proteinExistence type="predicted"/>
<dbReference type="AlphaFoldDB" id="A0A5C8PRI0"/>
<dbReference type="SUPFAM" id="SSF54909">
    <property type="entry name" value="Dimeric alpha+beta barrel"/>
    <property type="match status" value="2"/>
</dbReference>
<dbReference type="RefSeq" id="WP_147846412.1">
    <property type="nucleotide sequence ID" value="NZ_VDUZ01000007.1"/>
</dbReference>
<dbReference type="InterPro" id="IPR011008">
    <property type="entry name" value="Dimeric_a/b-barrel"/>
</dbReference>
<sequence>MPAHLLVEVETHNQELMTEYRKHTPGLVGQFGGRFTVRGGATETVEGDWQPQRIVFIEFPDMAALKAFYAAPAYQPVLQMRLDAGRSRAVAVEGEACAPSHAFLMVDFAVTDPATLATYFRQVQPLVSAQGGRLVVRSDKTEAIEAGWQPERLTVVGFPDMAALRACYFSDAYQALRNLRLSATRSRAILVEGV</sequence>
<dbReference type="PANTHER" id="PTHR41521">
    <property type="match status" value="1"/>
</dbReference>
<comment type="caution">
    <text evidence="2">The sequence shown here is derived from an EMBL/GenBank/DDBJ whole genome shotgun (WGS) entry which is preliminary data.</text>
</comment>
<gene>
    <name evidence="2" type="ORF">FHP25_08045</name>
</gene>
<evidence type="ECO:0000259" key="1">
    <source>
        <dbReference type="Pfam" id="PF07045"/>
    </source>
</evidence>
<evidence type="ECO:0000313" key="2">
    <source>
        <dbReference type="EMBL" id="TXL78144.1"/>
    </source>
</evidence>
<dbReference type="Pfam" id="PF07045">
    <property type="entry name" value="DUF1330"/>
    <property type="match status" value="2"/>
</dbReference>
<dbReference type="PANTHER" id="PTHR41521:SF4">
    <property type="entry name" value="BLR0684 PROTEIN"/>
    <property type="match status" value="1"/>
</dbReference>
<dbReference type="Proteomes" id="UP000321638">
    <property type="component" value="Unassembled WGS sequence"/>
</dbReference>
<dbReference type="Gene3D" id="3.30.70.100">
    <property type="match status" value="2"/>
</dbReference>
<name>A0A5C8PRI0_9HYPH</name>
<organism evidence="2 3">
    <name type="scientific">Vineibacter terrae</name>
    <dbReference type="NCBI Taxonomy" id="2586908"/>
    <lineage>
        <taxon>Bacteria</taxon>
        <taxon>Pseudomonadati</taxon>
        <taxon>Pseudomonadota</taxon>
        <taxon>Alphaproteobacteria</taxon>
        <taxon>Hyphomicrobiales</taxon>
        <taxon>Vineibacter</taxon>
    </lineage>
</organism>
<accession>A0A5C8PRI0</accession>
<reference evidence="2 3" key="1">
    <citation type="submission" date="2019-06" db="EMBL/GenBank/DDBJ databases">
        <title>New taxonomy in bacterial strain CC-CFT640, isolated from vineyard.</title>
        <authorList>
            <person name="Lin S.-Y."/>
            <person name="Tsai C.-F."/>
            <person name="Young C.-C."/>
        </authorList>
    </citation>
    <scope>NUCLEOTIDE SEQUENCE [LARGE SCALE GENOMIC DNA]</scope>
    <source>
        <strain evidence="2 3">CC-CFT640</strain>
    </source>
</reference>